<dbReference type="AlphaFoldDB" id="A0A5J4URV5"/>
<evidence type="ECO:0000313" key="1">
    <source>
        <dbReference type="EMBL" id="KAA6372924.1"/>
    </source>
</evidence>
<reference evidence="1 2" key="1">
    <citation type="submission" date="2019-03" db="EMBL/GenBank/DDBJ databases">
        <title>Single cell metagenomics reveals metabolic interactions within the superorganism composed of flagellate Streblomastix strix and complex community of Bacteroidetes bacteria on its surface.</title>
        <authorList>
            <person name="Treitli S.C."/>
            <person name="Kolisko M."/>
            <person name="Husnik F."/>
            <person name="Keeling P."/>
            <person name="Hampl V."/>
        </authorList>
    </citation>
    <scope>NUCLEOTIDE SEQUENCE [LARGE SCALE GENOMIC DNA]</scope>
    <source>
        <strain evidence="1">ST1C</strain>
    </source>
</reference>
<dbReference type="EMBL" id="SNRW01013168">
    <property type="protein sequence ID" value="KAA6372924.1"/>
    <property type="molecule type" value="Genomic_DNA"/>
</dbReference>
<organism evidence="1 2">
    <name type="scientific">Streblomastix strix</name>
    <dbReference type="NCBI Taxonomy" id="222440"/>
    <lineage>
        <taxon>Eukaryota</taxon>
        <taxon>Metamonada</taxon>
        <taxon>Preaxostyla</taxon>
        <taxon>Oxymonadida</taxon>
        <taxon>Streblomastigidae</taxon>
        <taxon>Streblomastix</taxon>
    </lineage>
</organism>
<dbReference type="SUPFAM" id="SSF56747">
    <property type="entry name" value="Prim-pol domain"/>
    <property type="match status" value="1"/>
</dbReference>
<proteinExistence type="predicted"/>
<protein>
    <submittedName>
        <fullName evidence="1">Uncharacterized protein</fullName>
    </submittedName>
</protein>
<gene>
    <name evidence="1" type="ORF">EZS28_031550</name>
</gene>
<dbReference type="OrthoDB" id="10621408at2759"/>
<accession>A0A5J4URV5</accession>
<sequence length="346" mass="40123">MERTKRVKKSTPKLLTLEQFYVICQEKMKSVEKYINQTHFASENDKQQAIHAVETKLHKKINELGIQNQINSIDISDCINALGYDYDNDLLVDDVIGIENIEDNQFNKEQQGIDENLYDNHEEELMIHKASTNETSTTTQSKDKNEIDLQQEDIKENTSLQSVSIISDEDEEDWHFEKTVVDIDVDKKLDESNRKVIRDDILQQLNSIKSLKVGLVQTAHGGIHIYCDIRKNKLRQNSMYGIIKSIEFNPLNKRYGVDVFACVTPYNEELQVKALRWIVLPESRIKDKDSDIELQYSDLNHMWNISKLSDVQKVFKALNFDMTLILNDGKPKEIKANSVFVPRNSQ</sequence>
<comment type="caution">
    <text evidence="1">The sequence shown here is derived from an EMBL/GenBank/DDBJ whole genome shotgun (WGS) entry which is preliminary data.</text>
</comment>
<name>A0A5J4URV5_9EUKA</name>
<dbReference type="Proteomes" id="UP000324800">
    <property type="component" value="Unassembled WGS sequence"/>
</dbReference>
<evidence type="ECO:0000313" key="2">
    <source>
        <dbReference type="Proteomes" id="UP000324800"/>
    </source>
</evidence>